<protein>
    <submittedName>
        <fullName evidence="2">Uncharacterized protein</fullName>
    </submittedName>
</protein>
<evidence type="ECO:0000256" key="1">
    <source>
        <dbReference type="SAM" id="MobiDB-lite"/>
    </source>
</evidence>
<dbReference type="RefSeq" id="WP_311658681.1">
    <property type="nucleotide sequence ID" value="NZ_JAVRHY010000006.1"/>
</dbReference>
<dbReference type="EMBL" id="JAVRHY010000006">
    <property type="protein sequence ID" value="MDT0618546.1"/>
    <property type="molecule type" value="Genomic_DNA"/>
</dbReference>
<dbReference type="Proteomes" id="UP001259982">
    <property type="component" value="Unassembled WGS sequence"/>
</dbReference>
<proteinExistence type="predicted"/>
<name>A0ABU3B7V4_9GAMM</name>
<feature type="region of interest" description="Disordered" evidence="1">
    <location>
        <begin position="221"/>
        <end position="241"/>
    </location>
</feature>
<accession>A0ABU3B7V4</accession>
<feature type="region of interest" description="Disordered" evidence="1">
    <location>
        <begin position="134"/>
        <end position="184"/>
    </location>
</feature>
<evidence type="ECO:0000313" key="2">
    <source>
        <dbReference type="EMBL" id="MDT0618546.1"/>
    </source>
</evidence>
<organism evidence="2 3">
    <name type="scientific">Spectribacter acetivorans</name>
    <dbReference type="NCBI Taxonomy" id="3075603"/>
    <lineage>
        <taxon>Bacteria</taxon>
        <taxon>Pseudomonadati</taxon>
        <taxon>Pseudomonadota</taxon>
        <taxon>Gammaproteobacteria</taxon>
        <taxon>Salinisphaerales</taxon>
        <taxon>Salinisphaeraceae</taxon>
        <taxon>Spectribacter</taxon>
    </lineage>
</organism>
<reference evidence="2 3" key="1">
    <citation type="submission" date="2023-09" db="EMBL/GenBank/DDBJ databases">
        <authorList>
            <person name="Rey-Velasco X."/>
        </authorList>
    </citation>
    <scope>NUCLEOTIDE SEQUENCE [LARGE SCALE GENOMIC DNA]</scope>
    <source>
        <strain evidence="2 3">P385</strain>
    </source>
</reference>
<keyword evidence="3" id="KW-1185">Reference proteome</keyword>
<gene>
    <name evidence="2" type="ORF">RM531_08650</name>
</gene>
<sequence length="241" mass="26060">MAKRSVKCFDDNGNPYDYIPLSERLPDFEAAYPTAEGWRVEITNQSALEADSAYCSIVKAALEAGKLPHDIGIALEDLRAHIFTATLYSPEGHAVNNATTRAIIHTSNGWKGAETSARQRLVAACGFGGEVFDEDEKESRKAMGHREAGENSEPVSEDGNAAPTDTGKQAALPNLKPKPAKGVTQGLLRNCRNVVDQLRTKGHEIEVPEFSDDDEIRDFLSGLAELDNTDSDNADQDAATA</sequence>
<feature type="compositionally biased region" description="Basic and acidic residues" evidence="1">
    <location>
        <begin position="137"/>
        <end position="149"/>
    </location>
</feature>
<evidence type="ECO:0000313" key="3">
    <source>
        <dbReference type="Proteomes" id="UP001259982"/>
    </source>
</evidence>
<comment type="caution">
    <text evidence="2">The sequence shown here is derived from an EMBL/GenBank/DDBJ whole genome shotgun (WGS) entry which is preliminary data.</text>
</comment>